<organism evidence="2 3">
    <name type="scientific">Lentinula boryana</name>
    <dbReference type="NCBI Taxonomy" id="40481"/>
    <lineage>
        <taxon>Eukaryota</taxon>
        <taxon>Fungi</taxon>
        <taxon>Dikarya</taxon>
        <taxon>Basidiomycota</taxon>
        <taxon>Agaricomycotina</taxon>
        <taxon>Agaricomycetes</taxon>
        <taxon>Agaricomycetidae</taxon>
        <taxon>Agaricales</taxon>
        <taxon>Marasmiineae</taxon>
        <taxon>Omphalotaceae</taxon>
        <taxon>Lentinula</taxon>
    </lineage>
</organism>
<keyword evidence="3" id="KW-1185">Reference proteome</keyword>
<dbReference type="Proteomes" id="UP001163828">
    <property type="component" value="Unassembled WGS sequence"/>
</dbReference>
<accession>A0ABQ8QMD4</accession>
<gene>
    <name evidence="2" type="ORF">F5050DRAFT_839555</name>
</gene>
<evidence type="ECO:0000256" key="1">
    <source>
        <dbReference type="SAM" id="SignalP"/>
    </source>
</evidence>
<proteinExistence type="predicted"/>
<comment type="caution">
    <text evidence="2">The sequence shown here is derived from an EMBL/GenBank/DDBJ whole genome shotgun (WGS) entry which is preliminary data.</text>
</comment>
<keyword evidence="1" id="KW-0732">Signal</keyword>
<reference evidence="2" key="1">
    <citation type="submission" date="2022-08" db="EMBL/GenBank/DDBJ databases">
        <authorList>
            <consortium name="DOE Joint Genome Institute"/>
            <person name="Min B."/>
            <person name="Riley R."/>
            <person name="Sierra-Patev S."/>
            <person name="Naranjo-Ortiz M."/>
            <person name="Looney B."/>
            <person name="Konkel Z."/>
            <person name="Slot J.C."/>
            <person name="Sakamoto Y."/>
            <person name="Steenwyk J.L."/>
            <person name="Rokas A."/>
            <person name="Carro J."/>
            <person name="Camarero S."/>
            <person name="Ferreira P."/>
            <person name="Molpeceres G."/>
            <person name="Ruiz-Duenas F.J."/>
            <person name="Serrano A."/>
            <person name="Henrissat B."/>
            <person name="Drula E."/>
            <person name="Hughes K.W."/>
            <person name="Mata J.L."/>
            <person name="Ishikawa N.K."/>
            <person name="Vargas-Isla R."/>
            <person name="Ushijima S."/>
            <person name="Smith C.A."/>
            <person name="Ahrendt S."/>
            <person name="Andreopoulos W."/>
            <person name="He G."/>
            <person name="Labutti K."/>
            <person name="Lipzen A."/>
            <person name="Ng V."/>
            <person name="Sandor L."/>
            <person name="Barry K."/>
            <person name="Martinez A.T."/>
            <person name="Xiao Y."/>
            <person name="Gibbons J.G."/>
            <person name="Terashima K."/>
            <person name="Hibbett D.S."/>
            <person name="Grigoriev I.V."/>
        </authorList>
    </citation>
    <scope>NUCLEOTIDE SEQUENCE</scope>
    <source>
        <strain evidence="2">TFB10827</strain>
    </source>
</reference>
<sequence length="179" mass="20018">MILSLRSLCAAFLLWTSCSGIAMPVGDTSYQDNTVTRAVSLVRELDGELIDPSTPVKLNPSYSVFESNGSPSVLSPEEWIIDIGKSSWQAQSNTDGILKAVRFDRDRSPLRKLYLGNAVFSSKDHARRILGPLVMIRPGGKFEYTQQIIKALKDGKVWKERDGYKKFESMYKEVEVPIG</sequence>
<protein>
    <submittedName>
        <fullName evidence="2">Uncharacterized protein</fullName>
    </submittedName>
</protein>
<name>A0ABQ8QMD4_9AGAR</name>
<feature type="chain" id="PRO_5045828845" evidence="1">
    <location>
        <begin position="21"/>
        <end position="179"/>
    </location>
</feature>
<feature type="signal peptide" evidence="1">
    <location>
        <begin position="1"/>
        <end position="20"/>
    </location>
</feature>
<dbReference type="EMBL" id="MU790532">
    <property type="protein sequence ID" value="KAJ3999817.1"/>
    <property type="molecule type" value="Genomic_DNA"/>
</dbReference>
<evidence type="ECO:0000313" key="3">
    <source>
        <dbReference type="Proteomes" id="UP001163828"/>
    </source>
</evidence>
<dbReference type="PROSITE" id="PS51257">
    <property type="entry name" value="PROKAR_LIPOPROTEIN"/>
    <property type="match status" value="1"/>
</dbReference>
<evidence type="ECO:0000313" key="2">
    <source>
        <dbReference type="EMBL" id="KAJ3999817.1"/>
    </source>
</evidence>